<dbReference type="InterPro" id="IPR031475">
    <property type="entry name" value="NBD_C"/>
</dbReference>
<keyword evidence="4" id="KW-0418">Kinase</keyword>
<proteinExistence type="inferred from homology"/>
<gene>
    <name evidence="10" type="ORF">AVDCRST_MAG75-816</name>
</gene>
<reference evidence="10" key="1">
    <citation type="submission" date="2020-02" db="EMBL/GenBank/DDBJ databases">
        <authorList>
            <person name="Meier V. D."/>
        </authorList>
    </citation>
    <scope>NUCLEOTIDE SEQUENCE</scope>
    <source>
        <strain evidence="10">AVDCRST_MAG75</strain>
    </source>
</reference>
<dbReference type="AlphaFoldDB" id="A0A6J4N716"/>
<feature type="compositionally biased region" description="Acidic residues" evidence="7">
    <location>
        <begin position="405"/>
        <end position="414"/>
    </location>
</feature>
<evidence type="ECO:0000256" key="1">
    <source>
        <dbReference type="ARBA" id="ARBA00005715"/>
    </source>
</evidence>
<feature type="domain" description="Four-carbon acid sugar kinase N-terminal" evidence="8">
    <location>
        <begin position="12"/>
        <end position="225"/>
    </location>
</feature>
<dbReference type="Pfam" id="PF17042">
    <property type="entry name" value="NBD_C"/>
    <property type="match status" value="1"/>
</dbReference>
<sequence length="414" mass="42775">MTKRQVQPRFVGLVADDLTGANDSAVQFTLAGWDTWLIRHLTELDKLVPPAGCSRLAAVTTASRACTDEEAARRTAAAVEALAAAGVERLFLKIDSTVRGAIAGQVTGSLAAWGAVHPDAVVVICPAFPDHGRTVSGGEVLVAGVPVADSVAATDPVTPVSVSALDQLVPDSVLLSAVDSISDQHVGRRFVVDARTNEDLASIASIIDHLGPGGIAVGSAGLAAAMAARWRVEEQPSARSQQRLVRRVLVAVSSPHPVAQSQVAKLLARVPDAIRVEAAAEQRRGPIGIGVISAPGRRTPAADWKLVALAGQVATELNRQPYDAIVLVGGDGALAILDLLGAMAVKITGQISSGIPRGIVVGGLADGLPIVTKSGGFGDARSLLDIIDSIRTEDETSALAQPDASDPDQQEERR</sequence>
<keyword evidence="5" id="KW-0067">ATP-binding</keyword>
<dbReference type="GO" id="GO:0005524">
    <property type="term" value="F:ATP binding"/>
    <property type="evidence" value="ECO:0007669"/>
    <property type="project" value="UniProtKB-KW"/>
</dbReference>
<evidence type="ECO:0000256" key="2">
    <source>
        <dbReference type="ARBA" id="ARBA00022679"/>
    </source>
</evidence>
<evidence type="ECO:0000259" key="9">
    <source>
        <dbReference type="Pfam" id="PF17042"/>
    </source>
</evidence>
<evidence type="ECO:0000256" key="7">
    <source>
        <dbReference type="SAM" id="MobiDB-lite"/>
    </source>
</evidence>
<dbReference type="Gene3D" id="3.40.50.10840">
    <property type="entry name" value="Putative sugar-binding, N-terminal domain"/>
    <property type="match status" value="1"/>
</dbReference>
<comment type="similarity">
    <text evidence="1">Belongs to the four-carbon acid sugar kinase family.</text>
</comment>
<evidence type="ECO:0000256" key="6">
    <source>
        <dbReference type="ARBA" id="ARBA00023277"/>
    </source>
</evidence>
<dbReference type="InterPro" id="IPR037051">
    <property type="entry name" value="4-carb_acid_sugar_kinase_N_sf"/>
</dbReference>
<dbReference type="SUPFAM" id="SSF142764">
    <property type="entry name" value="YgbK-like"/>
    <property type="match status" value="1"/>
</dbReference>
<accession>A0A6J4N716</accession>
<dbReference type="InterPro" id="IPR042213">
    <property type="entry name" value="NBD_C_sf"/>
</dbReference>
<dbReference type="GO" id="GO:0016301">
    <property type="term" value="F:kinase activity"/>
    <property type="evidence" value="ECO:0007669"/>
    <property type="project" value="UniProtKB-KW"/>
</dbReference>
<evidence type="ECO:0000256" key="3">
    <source>
        <dbReference type="ARBA" id="ARBA00022741"/>
    </source>
</evidence>
<dbReference type="InterPro" id="IPR010737">
    <property type="entry name" value="4-carb_acid_sugar_kinase_N"/>
</dbReference>
<keyword evidence="2" id="KW-0808">Transferase</keyword>
<name>A0A6J4N716_9ACTN</name>
<dbReference type="Gene3D" id="3.40.980.20">
    <property type="entry name" value="Four-carbon acid sugar kinase, nucleotide binding domain"/>
    <property type="match status" value="1"/>
</dbReference>
<feature type="region of interest" description="Disordered" evidence="7">
    <location>
        <begin position="394"/>
        <end position="414"/>
    </location>
</feature>
<dbReference type="Pfam" id="PF07005">
    <property type="entry name" value="SBD_N"/>
    <property type="match status" value="1"/>
</dbReference>
<organism evidence="10">
    <name type="scientific">uncultured Propionibacteriaceae bacterium</name>
    <dbReference type="NCBI Taxonomy" id="257457"/>
    <lineage>
        <taxon>Bacteria</taxon>
        <taxon>Bacillati</taxon>
        <taxon>Actinomycetota</taxon>
        <taxon>Actinomycetes</taxon>
        <taxon>Propionibacteriales</taxon>
        <taxon>Propionibacteriaceae</taxon>
        <taxon>environmental samples</taxon>
    </lineage>
</organism>
<evidence type="ECO:0000256" key="4">
    <source>
        <dbReference type="ARBA" id="ARBA00022777"/>
    </source>
</evidence>
<feature type="domain" description="Four-carbon acid sugar kinase nucleotide binding" evidence="9">
    <location>
        <begin position="307"/>
        <end position="382"/>
    </location>
</feature>
<evidence type="ECO:0000256" key="5">
    <source>
        <dbReference type="ARBA" id="ARBA00022840"/>
    </source>
</evidence>
<evidence type="ECO:0000313" key="10">
    <source>
        <dbReference type="EMBL" id="CAA9379232.1"/>
    </source>
</evidence>
<evidence type="ECO:0000259" key="8">
    <source>
        <dbReference type="Pfam" id="PF07005"/>
    </source>
</evidence>
<keyword evidence="6" id="KW-0119">Carbohydrate metabolism</keyword>
<protein>
    <submittedName>
        <fullName evidence="10">Permease of the drug/metabolite transporter (DMT) superfamily</fullName>
    </submittedName>
</protein>
<dbReference type="EMBL" id="CADCUO010000050">
    <property type="protein sequence ID" value="CAA9379232.1"/>
    <property type="molecule type" value="Genomic_DNA"/>
</dbReference>
<keyword evidence="3" id="KW-0547">Nucleotide-binding</keyword>